<organism evidence="2 3">
    <name type="scientific">Piloderma croceum (strain F 1598)</name>
    <dbReference type="NCBI Taxonomy" id="765440"/>
    <lineage>
        <taxon>Eukaryota</taxon>
        <taxon>Fungi</taxon>
        <taxon>Dikarya</taxon>
        <taxon>Basidiomycota</taxon>
        <taxon>Agaricomycotina</taxon>
        <taxon>Agaricomycetes</taxon>
        <taxon>Agaricomycetidae</taxon>
        <taxon>Atheliales</taxon>
        <taxon>Atheliaceae</taxon>
        <taxon>Piloderma</taxon>
    </lineage>
</organism>
<evidence type="ECO:0000313" key="2">
    <source>
        <dbReference type="EMBL" id="KIM84418.1"/>
    </source>
</evidence>
<reference evidence="3" key="2">
    <citation type="submission" date="2015-01" db="EMBL/GenBank/DDBJ databases">
        <title>Evolutionary Origins and Diversification of the Mycorrhizal Mutualists.</title>
        <authorList>
            <consortium name="DOE Joint Genome Institute"/>
            <consortium name="Mycorrhizal Genomics Consortium"/>
            <person name="Kohler A."/>
            <person name="Kuo A."/>
            <person name="Nagy L.G."/>
            <person name="Floudas D."/>
            <person name="Copeland A."/>
            <person name="Barry K.W."/>
            <person name="Cichocki N."/>
            <person name="Veneault-Fourrey C."/>
            <person name="LaButti K."/>
            <person name="Lindquist E.A."/>
            <person name="Lipzen A."/>
            <person name="Lundell T."/>
            <person name="Morin E."/>
            <person name="Murat C."/>
            <person name="Riley R."/>
            <person name="Ohm R."/>
            <person name="Sun H."/>
            <person name="Tunlid A."/>
            <person name="Henrissat B."/>
            <person name="Grigoriev I.V."/>
            <person name="Hibbett D.S."/>
            <person name="Martin F."/>
        </authorList>
    </citation>
    <scope>NUCLEOTIDE SEQUENCE [LARGE SCALE GENOMIC DNA]</scope>
    <source>
        <strain evidence="3">F 1598</strain>
    </source>
</reference>
<keyword evidence="3" id="KW-1185">Reference proteome</keyword>
<proteinExistence type="predicted"/>
<dbReference type="AlphaFoldDB" id="A0A0C3BDL9"/>
<dbReference type="HOGENOM" id="CLU_031813_0_0_1"/>
<sequence length="354" mass="38903">MRKPEALDESEGDVFNRAPSVKAPIKSNKKCVHSPVKYDSDDGEPVSCFEGDSPKERKKIKVGAARKGLKNSDEEVAKNKAKAAPGWDADDEEVYLEDYVTSEKPPNVDESKGNNHDKHLLWTYEGLTSVKLLLSAVIFDQQGGLQFMNLSRTDPANISTGSNRKKHFHSLQSDQPLVFTSVIVVDQCYLEEGKATSTGKIQKILKGKLLEGEFERFVCNIGMIIRALEFGAQIYKDILDISTYMNGTASLSSSPFKGGSHSAMASTSGQPCLLSKDIIPIYDCCDVQDKFDHILTNLKDVPRYNNDLPSGFCVVVGYTANTFTKKDADMPSVAFNIHWVILLALPGKGKSPGN</sequence>
<dbReference type="EMBL" id="KN832988">
    <property type="protein sequence ID" value="KIM84418.1"/>
    <property type="molecule type" value="Genomic_DNA"/>
</dbReference>
<dbReference type="Proteomes" id="UP000054166">
    <property type="component" value="Unassembled WGS sequence"/>
</dbReference>
<gene>
    <name evidence="2" type="ORF">PILCRDRAFT_6647</name>
</gene>
<accession>A0A0C3BDL9</accession>
<dbReference type="STRING" id="765440.A0A0C3BDL9"/>
<name>A0A0C3BDL9_PILCF</name>
<feature type="region of interest" description="Disordered" evidence="1">
    <location>
        <begin position="35"/>
        <end position="54"/>
    </location>
</feature>
<dbReference type="OrthoDB" id="3067694at2759"/>
<dbReference type="InParanoid" id="A0A0C3BDL9"/>
<evidence type="ECO:0000256" key="1">
    <source>
        <dbReference type="SAM" id="MobiDB-lite"/>
    </source>
</evidence>
<reference evidence="2 3" key="1">
    <citation type="submission" date="2014-04" db="EMBL/GenBank/DDBJ databases">
        <authorList>
            <consortium name="DOE Joint Genome Institute"/>
            <person name="Kuo A."/>
            <person name="Tarkka M."/>
            <person name="Buscot F."/>
            <person name="Kohler A."/>
            <person name="Nagy L.G."/>
            <person name="Floudas D."/>
            <person name="Copeland A."/>
            <person name="Barry K.W."/>
            <person name="Cichocki N."/>
            <person name="Veneault-Fourrey C."/>
            <person name="LaButti K."/>
            <person name="Lindquist E.A."/>
            <person name="Lipzen A."/>
            <person name="Lundell T."/>
            <person name="Morin E."/>
            <person name="Murat C."/>
            <person name="Sun H."/>
            <person name="Tunlid A."/>
            <person name="Henrissat B."/>
            <person name="Grigoriev I.V."/>
            <person name="Hibbett D.S."/>
            <person name="Martin F."/>
            <person name="Nordberg H.P."/>
            <person name="Cantor M.N."/>
            <person name="Hua S.X."/>
        </authorList>
    </citation>
    <scope>NUCLEOTIDE SEQUENCE [LARGE SCALE GENOMIC DNA]</scope>
    <source>
        <strain evidence="2 3">F 1598</strain>
    </source>
</reference>
<evidence type="ECO:0000313" key="3">
    <source>
        <dbReference type="Proteomes" id="UP000054166"/>
    </source>
</evidence>
<protein>
    <submittedName>
        <fullName evidence="2">Uncharacterized protein</fullName>
    </submittedName>
</protein>